<dbReference type="Gene3D" id="3.40.50.720">
    <property type="entry name" value="NAD(P)-binding Rossmann-like Domain"/>
    <property type="match status" value="1"/>
</dbReference>
<evidence type="ECO:0000256" key="6">
    <source>
        <dbReference type="PIRSR" id="PIRSR000106-3"/>
    </source>
</evidence>
<feature type="binding site" evidence="5">
    <location>
        <position position="447"/>
    </location>
    <ligand>
        <name>(S)-malate</name>
        <dbReference type="ChEBI" id="CHEBI:15589"/>
    </ligand>
</feature>
<dbReference type="AlphaFoldDB" id="A0A1A0DDY6"/>
<protein>
    <submittedName>
        <fullName evidence="8">Malate dehydrogenase (Oxaloacetate-decarboxylating) (NADP(+))</fullName>
        <ecNumber evidence="8">1.1.1.40</ecNumber>
    </submittedName>
</protein>
<accession>A0A1A0DDY6</accession>
<sequence>MPSASTPQLRGMALLNNAHLNKGTAFTEEERRLYGLEGLLPTQVENLDRQVERIHRHLEAKPSNLERYIYLSGLRDQNETLFYKVLMSNPARFVPIVYAPTLAAVCQQFSHIYRRPRGMYISLDMRGRIKDVLQNWPMDNVRFMCVTTGGRILGLGDIGVNGMGIPIGKLDLYTACGAVPPDSLLPVQLDIGTTNSALRADPLYLGLRREPPPIEELDSFVEEFIEAVQEVFPQSCIHFEDWKGTDALRYLKKYHDRVLCYNDDIQGTAAVTLAGLITALKIKNESLTQQRFLFLGAGSSGIGTADMLVSALKQEGLSEQEAIDRITLMDVNGLLETSRTDLLPEQERFAKDLPPSRDLLGMIKTVKPTVLIGVSTAGGSFTQEVVEEMSKLNERPIIFPLSLPQKNGECTAEQAYEWSKGRALFAAGLQYPEVTYNDRTFYPGQANNFYIFPALGLAVYATCPKLITDEMVIEAAQALADQVDPAARERGRLFPPQSDILEVSITSATRIAEFIFDKNAATVERPKDIRAWIENLTYKPRYTD</sequence>
<proteinExistence type="inferred from homology"/>
<dbReference type="InterPro" id="IPR012302">
    <property type="entry name" value="Malic_NAD-bd"/>
</dbReference>
<dbReference type="SUPFAM" id="SSF51735">
    <property type="entry name" value="NAD(P)-binding Rossmann-fold domains"/>
    <property type="match status" value="1"/>
</dbReference>
<dbReference type="OrthoDB" id="3314528at2"/>
<dbReference type="SMART" id="SM00919">
    <property type="entry name" value="Malic_M"/>
    <property type="match status" value="1"/>
</dbReference>
<dbReference type="InterPro" id="IPR046346">
    <property type="entry name" value="Aminoacid_DH-like_N_sf"/>
</dbReference>
<dbReference type="NCBIfam" id="NF010052">
    <property type="entry name" value="PRK13529.1"/>
    <property type="match status" value="1"/>
</dbReference>
<evidence type="ECO:0000256" key="1">
    <source>
        <dbReference type="ARBA" id="ARBA00008785"/>
    </source>
</evidence>
<dbReference type="PRINTS" id="PR00072">
    <property type="entry name" value="MALOXRDTASE"/>
</dbReference>
<feature type="active site" description="Proton acceptor" evidence="4">
    <location>
        <position position="169"/>
    </location>
</feature>
<feature type="binding site" evidence="6">
    <location>
        <position position="240"/>
    </location>
    <ligand>
        <name>a divalent metal cation</name>
        <dbReference type="ChEBI" id="CHEBI:60240"/>
    </ligand>
</feature>
<dbReference type="InterPro" id="IPR001891">
    <property type="entry name" value="Malic_OxRdtase"/>
</dbReference>
<evidence type="ECO:0000313" key="9">
    <source>
        <dbReference type="Proteomes" id="UP000093796"/>
    </source>
</evidence>
<dbReference type="PANTHER" id="PTHR23406:SF34">
    <property type="entry name" value="NAD-DEPENDENT MALIC ENZYME, MITOCHONDRIAL"/>
    <property type="match status" value="1"/>
</dbReference>
<reference evidence="8 9" key="1">
    <citation type="submission" date="2016-05" db="EMBL/GenBank/DDBJ databases">
        <title>Genome sequencing of Acetobacter pasteurianus strain SRCM100623.</title>
        <authorList>
            <person name="Song Y.R."/>
        </authorList>
    </citation>
    <scope>NUCLEOTIDE SEQUENCE [LARGE SCALE GENOMIC DNA]</scope>
    <source>
        <strain evidence="8 9">SRCM100623</strain>
    </source>
</reference>
<dbReference type="SUPFAM" id="SSF53223">
    <property type="entry name" value="Aminoacid dehydrogenase-like, N-terminal domain"/>
    <property type="match status" value="1"/>
</dbReference>
<comment type="cofactor">
    <cofactor evidence="6">
        <name>Mg(2+)</name>
        <dbReference type="ChEBI" id="CHEBI:18420"/>
    </cofactor>
    <cofactor evidence="6">
        <name>Mn(2+)</name>
        <dbReference type="ChEBI" id="CHEBI:29035"/>
    </cofactor>
    <text evidence="6">Divalent metal cations. Prefers magnesium or manganese.</text>
</comment>
<dbReference type="InterPro" id="IPR036291">
    <property type="entry name" value="NAD(P)-bd_dom_sf"/>
</dbReference>
<comment type="similarity">
    <text evidence="1 7">Belongs to the malic enzymes family.</text>
</comment>
<dbReference type="PANTHER" id="PTHR23406">
    <property type="entry name" value="MALIC ENZYME-RELATED"/>
    <property type="match status" value="1"/>
</dbReference>
<name>A0A1A0DDY6_ACEPA</name>
<dbReference type="Proteomes" id="UP000093796">
    <property type="component" value="Unassembled WGS sequence"/>
</dbReference>
<dbReference type="InterPro" id="IPR012301">
    <property type="entry name" value="Malic_N_dom"/>
</dbReference>
<keyword evidence="2 8" id="KW-0560">Oxidoreductase</keyword>
<dbReference type="PATRIC" id="fig|438.15.peg.1042"/>
<organism evidence="8 9">
    <name type="scientific">Acetobacter pasteurianus</name>
    <name type="common">Acetobacter turbidans</name>
    <dbReference type="NCBI Taxonomy" id="438"/>
    <lineage>
        <taxon>Bacteria</taxon>
        <taxon>Pseudomonadati</taxon>
        <taxon>Pseudomonadota</taxon>
        <taxon>Alphaproteobacteria</taxon>
        <taxon>Acetobacterales</taxon>
        <taxon>Acetobacteraceae</taxon>
        <taxon>Acetobacter</taxon>
    </lineage>
</organism>
<dbReference type="RefSeq" id="WP_012812311.1">
    <property type="nucleotide sequence ID" value="NZ_BSCN01000024.1"/>
</dbReference>
<dbReference type="eggNOG" id="COG0281">
    <property type="taxonomic scope" value="Bacteria"/>
</dbReference>
<feature type="active site" description="Proton donor" evidence="4">
    <location>
        <position position="98"/>
    </location>
</feature>
<dbReference type="GeneID" id="60374950"/>
<dbReference type="GO" id="GO:0051287">
    <property type="term" value="F:NAD binding"/>
    <property type="evidence" value="ECO:0007669"/>
    <property type="project" value="InterPro"/>
</dbReference>
<evidence type="ECO:0000256" key="7">
    <source>
        <dbReference type="RuleBase" id="RU003427"/>
    </source>
</evidence>
<dbReference type="GO" id="GO:0004473">
    <property type="term" value="F:malate dehydrogenase (decarboxylating) (NADP+) activity"/>
    <property type="evidence" value="ECO:0007669"/>
    <property type="project" value="UniProtKB-EC"/>
</dbReference>
<dbReference type="Pfam" id="PF00390">
    <property type="entry name" value="malic"/>
    <property type="match status" value="1"/>
</dbReference>
<feature type="binding site" evidence="5">
    <location>
        <position position="151"/>
    </location>
    <ligand>
        <name>(S)-malate</name>
        <dbReference type="ChEBI" id="CHEBI:15589"/>
    </ligand>
</feature>
<evidence type="ECO:0000256" key="5">
    <source>
        <dbReference type="PIRSR" id="PIRSR000106-2"/>
    </source>
</evidence>
<keyword evidence="6 7" id="KW-0479">Metal-binding</keyword>
<evidence type="ECO:0000256" key="2">
    <source>
        <dbReference type="ARBA" id="ARBA00023002"/>
    </source>
</evidence>
<dbReference type="InterPro" id="IPR037062">
    <property type="entry name" value="Malic_N_dom_sf"/>
</dbReference>
<dbReference type="Pfam" id="PF03949">
    <property type="entry name" value="Malic_M"/>
    <property type="match status" value="1"/>
</dbReference>
<dbReference type="EC" id="1.1.1.40" evidence="8"/>
<evidence type="ECO:0000313" key="8">
    <source>
        <dbReference type="EMBL" id="OAZ73304.1"/>
    </source>
</evidence>
<dbReference type="PIRSF" id="PIRSF000106">
    <property type="entry name" value="ME"/>
    <property type="match status" value="1"/>
</dbReference>
<dbReference type="SMART" id="SM01274">
    <property type="entry name" value="malic"/>
    <property type="match status" value="1"/>
</dbReference>
<dbReference type="OMA" id="QIVNHMV"/>
<dbReference type="GO" id="GO:0046872">
    <property type="term" value="F:metal ion binding"/>
    <property type="evidence" value="ECO:0007669"/>
    <property type="project" value="UniProtKB-KW"/>
</dbReference>
<feature type="binding site" evidence="6">
    <location>
        <position position="264"/>
    </location>
    <ligand>
        <name>a divalent metal cation</name>
        <dbReference type="ChEBI" id="CHEBI:60240"/>
    </ligand>
</feature>
<feature type="binding site" evidence="6">
    <location>
        <position position="241"/>
    </location>
    <ligand>
        <name>a divalent metal cation</name>
        <dbReference type="ChEBI" id="CHEBI:60240"/>
    </ligand>
</feature>
<dbReference type="EMBL" id="LYUD01000097">
    <property type="protein sequence ID" value="OAZ73304.1"/>
    <property type="molecule type" value="Genomic_DNA"/>
</dbReference>
<dbReference type="CDD" id="cd05312">
    <property type="entry name" value="NAD_bind_1_malic_enz"/>
    <property type="match status" value="1"/>
</dbReference>
<dbReference type="Gene3D" id="3.40.50.10380">
    <property type="entry name" value="Malic enzyme, N-terminal domain"/>
    <property type="match status" value="1"/>
</dbReference>
<comment type="caution">
    <text evidence="8">The sequence shown here is derived from an EMBL/GenBank/DDBJ whole genome shotgun (WGS) entry which is preliminary data.</text>
</comment>
<keyword evidence="3" id="KW-0520">NAD</keyword>
<evidence type="ECO:0000256" key="3">
    <source>
        <dbReference type="ARBA" id="ARBA00023027"/>
    </source>
</evidence>
<dbReference type="GO" id="GO:0006108">
    <property type="term" value="P:malate metabolic process"/>
    <property type="evidence" value="ECO:0007669"/>
    <property type="project" value="TreeGrafter"/>
</dbReference>
<gene>
    <name evidence="8" type="primary">maeB</name>
    <name evidence="8" type="ORF">SRCM100623_00900</name>
</gene>
<evidence type="ECO:0000256" key="4">
    <source>
        <dbReference type="PIRSR" id="PIRSR000106-1"/>
    </source>
</evidence>